<dbReference type="SUPFAM" id="SSF55797">
    <property type="entry name" value="PR-1-like"/>
    <property type="match status" value="1"/>
</dbReference>
<dbReference type="InterPro" id="IPR034113">
    <property type="entry name" value="SCP_GAPR1-like"/>
</dbReference>
<dbReference type="InterPro" id="IPR014044">
    <property type="entry name" value="CAP_dom"/>
</dbReference>
<dbReference type="InterPro" id="IPR001283">
    <property type="entry name" value="CRISP-related"/>
</dbReference>
<feature type="domain" description="SCP" evidence="2">
    <location>
        <begin position="24"/>
        <end position="177"/>
    </location>
</feature>
<dbReference type="Pfam" id="PF00188">
    <property type="entry name" value="CAP"/>
    <property type="match status" value="1"/>
</dbReference>
<dbReference type="EMBL" id="JBFAIH010000001">
    <property type="protein sequence ID" value="MEV0361611.1"/>
    <property type="molecule type" value="Genomic_DNA"/>
</dbReference>
<evidence type="ECO:0000259" key="2">
    <source>
        <dbReference type="SMART" id="SM00198"/>
    </source>
</evidence>
<dbReference type="Proteomes" id="UP001551658">
    <property type="component" value="Unassembled WGS sequence"/>
</dbReference>
<feature type="signal peptide" evidence="1">
    <location>
        <begin position="1"/>
        <end position="22"/>
    </location>
</feature>
<protein>
    <submittedName>
        <fullName evidence="3">CAP family protein</fullName>
    </submittedName>
</protein>
<sequence>MVTSVAAVLAVATLSSPAPAHADAFADEVVQRHNDYRRQYGAPELRWDPALAADAKTWGDHLAKSGCEMANMGDISKYPDLTFNYKTRPGQNNFQMWSSQPIGGEVFGLAIKEWMAEAQRYDYNNPRYQLETSHFTQVVWKASTKVRAAMVDCTLPNGFRHSRILVVWYLPPGNVQGQYTQNVGYRR</sequence>
<gene>
    <name evidence="3" type="ORF">AB0H72_02810</name>
</gene>
<keyword evidence="4" id="KW-1185">Reference proteome</keyword>
<dbReference type="CDD" id="cd05382">
    <property type="entry name" value="CAP_GAPR1-like"/>
    <property type="match status" value="1"/>
</dbReference>
<reference evidence="3 4" key="1">
    <citation type="submission" date="2024-06" db="EMBL/GenBank/DDBJ databases">
        <title>The Natural Products Discovery Center: Release of the First 8490 Sequenced Strains for Exploring Actinobacteria Biosynthetic Diversity.</title>
        <authorList>
            <person name="Kalkreuter E."/>
            <person name="Kautsar S.A."/>
            <person name="Yang D."/>
            <person name="Bader C.D."/>
            <person name="Teijaro C.N."/>
            <person name="Fluegel L."/>
            <person name="Davis C.M."/>
            <person name="Simpson J.R."/>
            <person name="Lauterbach L."/>
            <person name="Steele A.D."/>
            <person name="Gui C."/>
            <person name="Meng S."/>
            <person name="Li G."/>
            <person name="Viehrig K."/>
            <person name="Ye F."/>
            <person name="Su P."/>
            <person name="Kiefer A.F."/>
            <person name="Nichols A."/>
            <person name="Cepeda A.J."/>
            <person name="Yan W."/>
            <person name="Fan B."/>
            <person name="Jiang Y."/>
            <person name="Adhikari A."/>
            <person name="Zheng C.-J."/>
            <person name="Schuster L."/>
            <person name="Cowan T.M."/>
            <person name="Smanski M.J."/>
            <person name="Chevrette M.G."/>
            <person name="De Carvalho L.P.S."/>
            <person name="Shen B."/>
        </authorList>
    </citation>
    <scope>NUCLEOTIDE SEQUENCE [LARGE SCALE GENOMIC DNA]</scope>
    <source>
        <strain evidence="3 4">NPDC050671</strain>
    </source>
</reference>
<name>A0ABV3F1T0_9NOCA</name>
<comment type="caution">
    <text evidence="3">The sequence shown here is derived from an EMBL/GenBank/DDBJ whole genome shotgun (WGS) entry which is preliminary data.</text>
</comment>
<dbReference type="Gene3D" id="3.40.33.10">
    <property type="entry name" value="CAP"/>
    <property type="match status" value="1"/>
</dbReference>
<evidence type="ECO:0000256" key="1">
    <source>
        <dbReference type="SAM" id="SignalP"/>
    </source>
</evidence>
<evidence type="ECO:0000313" key="3">
    <source>
        <dbReference type="EMBL" id="MEV0361611.1"/>
    </source>
</evidence>
<proteinExistence type="predicted"/>
<dbReference type="InterPro" id="IPR035940">
    <property type="entry name" value="CAP_sf"/>
</dbReference>
<dbReference type="SMART" id="SM00198">
    <property type="entry name" value="SCP"/>
    <property type="match status" value="1"/>
</dbReference>
<accession>A0ABV3F1T0</accession>
<evidence type="ECO:0000313" key="4">
    <source>
        <dbReference type="Proteomes" id="UP001551658"/>
    </source>
</evidence>
<dbReference type="RefSeq" id="WP_357972668.1">
    <property type="nucleotide sequence ID" value="NZ_JBFAIH010000001.1"/>
</dbReference>
<organism evidence="3 4">
    <name type="scientific">Nocardia fusca</name>
    <dbReference type="NCBI Taxonomy" id="941183"/>
    <lineage>
        <taxon>Bacteria</taxon>
        <taxon>Bacillati</taxon>
        <taxon>Actinomycetota</taxon>
        <taxon>Actinomycetes</taxon>
        <taxon>Mycobacteriales</taxon>
        <taxon>Nocardiaceae</taxon>
        <taxon>Nocardia</taxon>
    </lineage>
</organism>
<dbReference type="PANTHER" id="PTHR10334">
    <property type="entry name" value="CYSTEINE-RICH SECRETORY PROTEIN-RELATED"/>
    <property type="match status" value="1"/>
</dbReference>
<feature type="chain" id="PRO_5045847174" evidence="1">
    <location>
        <begin position="23"/>
        <end position="187"/>
    </location>
</feature>
<dbReference type="PRINTS" id="PR00837">
    <property type="entry name" value="V5TPXLIKE"/>
</dbReference>
<keyword evidence="1" id="KW-0732">Signal</keyword>